<dbReference type="InterPro" id="IPR029464">
    <property type="entry name" value="HSDR_N"/>
</dbReference>
<dbReference type="AlphaFoldDB" id="A0A7K1T5L1"/>
<dbReference type="Proteomes" id="UP000488839">
    <property type="component" value="Unassembled WGS sequence"/>
</dbReference>
<evidence type="ECO:0000256" key="1">
    <source>
        <dbReference type="ARBA" id="ARBA00022747"/>
    </source>
</evidence>
<dbReference type="PROSITE" id="PS00092">
    <property type="entry name" value="N6_MTASE"/>
    <property type="match status" value="1"/>
</dbReference>
<dbReference type="GO" id="GO:0008170">
    <property type="term" value="F:N-methyltransferase activity"/>
    <property type="evidence" value="ECO:0007669"/>
    <property type="project" value="InterPro"/>
</dbReference>
<reference evidence="4 5" key="1">
    <citation type="submission" date="2019-11" db="EMBL/GenBank/DDBJ databases">
        <title>Whole genome shotgun sequencing (WGS) data from Adlercreutzia equolifaciens ResAG-91, Eggerthella lenta MRI-F36, MRI-F37, MRI-F40, ResAG-49, ResAG-88, ResAG-121, ResAG-145, and Gordonibacter sp. ResAG-5, ResAG-26, ResAG-43, ResAG-50, ResAG-59.</title>
        <authorList>
            <person name="Stoll D.A."/>
            <person name="Danylec N."/>
            <person name="Franz C.M.A.P."/>
            <person name="Huch M."/>
        </authorList>
    </citation>
    <scope>NUCLEOTIDE SEQUENCE [LARGE SCALE GENOMIC DNA]</scope>
    <source>
        <strain evidence="4 5">ResAG-91</strain>
    </source>
</reference>
<sequence>MAEKNDDYVIDFISGQKLRATPEEVQAVQPFARILVDDYGYPKDVIQTRPQWRVKARPSDTKKEYPVDIAVFSDASHSDETLSIVVECKKKTRKDGMTQLQDYMRLSKASMGVWFNGNERLFLAKREHDGKVEFYEIPNIPRYGERLEDIGKFKRKDLRPAESLKSTFKAIRNYLAANAVGITRDEVLASQMINLIFCKIYDERFTKPDDTVRFRAGVDESASNVAKRIKDLFTVVRKQYSDVITKSDSIDIDDRSLLYVVGELQLYSLMESTRDAVGAAFEVFIGPSLKGGQGQFFTPRNVVQMVIDMVDPEPDDKILDPACGSGGFLVEGLRYVWSEIEARGAKYGWPQSEIDSEKQKVAIKNFFGIDKDSFLSKVAKAYLAILGDGRGGIHCENSLEHSSEWSSKTRNDITEDAFDVIITNPPFGKKLAIDSEAILKRYDLGHRWKQAKDGTFEKGVVLDKQPPQILFIERCISLLRPGGRMGIVLPETIFGMPKYRYVVDYIRRQGRIKAVVTLPEDTFQPETHAKCCVVIFIKFEKGEVFESIDPYPIFMCETKWCGHDSRGNPTIKIDERGEQVLMDDIPTVAAEYKRLMSE</sequence>
<evidence type="ECO:0000259" key="2">
    <source>
        <dbReference type="Pfam" id="PF02384"/>
    </source>
</evidence>
<dbReference type="RefSeq" id="WP_157012455.1">
    <property type="nucleotide sequence ID" value="NZ_JARFIT010000002.1"/>
</dbReference>
<accession>A0A7K1T5L1</accession>
<dbReference type="EMBL" id="WPOO01000007">
    <property type="protein sequence ID" value="MVN58700.1"/>
    <property type="molecule type" value="Genomic_DNA"/>
</dbReference>
<dbReference type="Pfam" id="PF02384">
    <property type="entry name" value="N6_Mtase"/>
    <property type="match status" value="1"/>
</dbReference>
<dbReference type="GO" id="GO:0032259">
    <property type="term" value="P:methylation"/>
    <property type="evidence" value="ECO:0007669"/>
    <property type="project" value="UniProtKB-KW"/>
</dbReference>
<dbReference type="GO" id="GO:0009307">
    <property type="term" value="P:DNA restriction-modification system"/>
    <property type="evidence" value="ECO:0007669"/>
    <property type="project" value="UniProtKB-KW"/>
</dbReference>
<evidence type="ECO:0000259" key="3">
    <source>
        <dbReference type="Pfam" id="PF13588"/>
    </source>
</evidence>
<gene>
    <name evidence="4" type="ORF">GO707_05620</name>
</gene>
<dbReference type="InterPro" id="IPR003356">
    <property type="entry name" value="DNA_methylase_A-5"/>
</dbReference>
<name>A0A7K1T5L1_9ACTN</name>
<dbReference type="InterPro" id="IPR052916">
    <property type="entry name" value="Type-I_RE_MTase_Subunit"/>
</dbReference>
<protein>
    <submittedName>
        <fullName evidence="4">N-6 DNA methylase</fullName>
    </submittedName>
</protein>
<dbReference type="SUPFAM" id="SSF53335">
    <property type="entry name" value="S-adenosyl-L-methionine-dependent methyltransferases"/>
    <property type="match status" value="1"/>
</dbReference>
<feature type="domain" description="DNA methylase adenine-specific" evidence="2">
    <location>
        <begin position="273"/>
        <end position="540"/>
    </location>
</feature>
<organism evidence="4 5">
    <name type="scientific">Adlercreutzia rubneri</name>
    <dbReference type="NCBI Taxonomy" id="2916441"/>
    <lineage>
        <taxon>Bacteria</taxon>
        <taxon>Bacillati</taxon>
        <taxon>Actinomycetota</taxon>
        <taxon>Coriobacteriia</taxon>
        <taxon>Eggerthellales</taxon>
        <taxon>Eggerthellaceae</taxon>
        <taxon>Adlercreutzia</taxon>
    </lineage>
</organism>
<dbReference type="GO" id="GO:0003677">
    <property type="term" value="F:DNA binding"/>
    <property type="evidence" value="ECO:0007669"/>
    <property type="project" value="InterPro"/>
</dbReference>
<evidence type="ECO:0000313" key="5">
    <source>
        <dbReference type="Proteomes" id="UP000488839"/>
    </source>
</evidence>
<keyword evidence="5" id="KW-1185">Reference proteome</keyword>
<comment type="caution">
    <text evidence="4">The sequence shown here is derived from an EMBL/GenBank/DDBJ whole genome shotgun (WGS) entry which is preliminary data.</text>
</comment>
<dbReference type="Gene3D" id="3.40.50.150">
    <property type="entry name" value="Vaccinia Virus protein VP39"/>
    <property type="match status" value="1"/>
</dbReference>
<keyword evidence="4" id="KW-0489">Methyltransferase</keyword>
<keyword evidence="1" id="KW-0680">Restriction system</keyword>
<dbReference type="PANTHER" id="PTHR42998:SF1">
    <property type="entry name" value="TYPE I RESTRICTION ENZYME HINDI METHYLASE SUBUNIT"/>
    <property type="match status" value="1"/>
</dbReference>
<keyword evidence="4" id="KW-0808">Transferase</keyword>
<dbReference type="Pfam" id="PF13588">
    <property type="entry name" value="HSDR_N_2"/>
    <property type="match status" value="1"/>
</dbReference>
<feature type="domain" description="Type I restriction enzyme R protein N-terminal" evidence="3">
    <location>
        <begin position="29"/>
        <end position="141"/>
    </location>
</feature>
<dbReference type="PRINTS" id="PR00507">
    <property type="entry name" value="N12N6MTFRASE"/>
</dbReference>
<evidence type="ECO:0000313" key="4">
    <source>
        <dbReference type="EMBL" id="MVN58700.1"/>
    </source>
</evidence>
<proteinExistence type="predicted"/>
<dbReference type="InterPro" id="IPR002052">
    <property type="entry name" value="DNA_methylase_N6_adenine_CS"/>
</dbReference>
<dbReference type="PANTHER" id="PTHR42998">
    <property type="entry name" value="TYPE I RESTRICTION ENZYME HINDVIIP M PROTEIN-RELATED"/>
    <property type="match status" value="1"/>
</dbReference>
<dbReference type="InterPro" id="IPR029063">
    <property type="entry name" value="SAM-dependent_MTases_sf"/>
</dbReference>